<gene>
    <name evidence="3" type="ORF">MNBD_GAMMA08-1378</name>
</gene>
<evidence type="ECO:0000259" key="2">
    <source>
        <dbReference type="Pfam" id="PF11127"/>
    </source>
</evidence>
<dbReference type="Pfam" id="PF11127">
    <property type="entry name" value="YgaP-like_TM"/>
    <property type="match status" value="1"/>
</dbReference>
<protein>
    <recommendedName>
        <fullName evidence="2">Inner membrane protein YgaP-like transmembrane domain-containing protein</fullName>
    </recommendedName>
</protein>
<feature type="transmembrane region" description="Helical" evidence="1">
    <location>
        <begin position="44"/>
        <end position="66"/>
    </location>
</feature>
<organism evidence="3">
    <name type="scientific">hydrothermal vent metagenome</name>
    <dbReference type="NCBI Taxonomy" id="652676"/>
    <lineage>
        <taxon>unclassified sequences</taxon>
        <taxon>metagenomes</taxon>
        <taxon>ecological metagenomes</taxon>
    </lineage>
</organism>
<name>A0A3B0XTI1_9ZZZZ</name>
<proteinExistence type="predicted"/>
<evidence type="ECO:0000256" key="1">
    <source>
        <dbReference type="SAM" id="Phobius"/>
    </source>
</evidence>
<dbReference type="InterPro" id="IPR021309">
    <property type="entry name" value="YgaP-like_TM"/>
</dbReference>
<keyword evidence="1" id="KW-0812">Transmembrane</keyword>
<dbReference type="EMBL" id="UOFH01000094">
    <property type="protein sequence ID" value="VAW59666.1"/>
    <property type="molecule type" value="Genomic_DNA"/>
</dbReference>
<keyword evidence="1" id="KW-0472">Membrane</keyword>
<evidence type="ECO:0000313" key="3">
    <source>
        <dbReference type="EMBL" id="VAW59666.1"/>
    </source>
</evidence>
<keyword evidence="1" id="KW-1133">Transmembrane helix</keyword>
<feature type="transmembrane region" description="Helical" evidence="1">
    <location>
        <begin position="13"/>
        <end position="32"/>
    </location>
</feature>
<sequence length="85" mass="9329">MLSKVLPKPNLHIVDRIVRIMFGIFLIYIGYIDETMIKNDTISMLIAAFGVGNIAVALACHCPLYSAIGLSTCKQKDETTEEPSA</sequence>
<accession>A0A3B0XTI1</accession>
<dbReference type="AlphaFoldDB" id="A0A3B0XTI1"/>
<reference evidence="3" key="1">
    <citation type="submission" date="2018-06" db="EMBL/GenBank/DDBJ databases">
        <authorList>
            <person name="Zhirakovskaya E."/>
        </authorList>
    </citation>
    <scope>NUCLEOTIDE SEQUENCE</scope>
</reference>
<feature type="domain" description="Inner membrane protein YgaP-like transmembrane" evidence="2">
    <location>
        <begin position="9"/>
        <end position="76"/>
    </location>
</feature>